<keyword evidence="8" id="KW-0963">Cytoplasm</keyword>
<comment type="cofactor">
    <cofactor evidence="8">
        <name>a divalent metal cation</name>
        <dbReference type="ChEBI" id="CHEBI:60240"/>
    </cofactor>
</comment>
<organism evidence="9 10">
    <name type="scientific">Tepidibacillus decaturensis</name>
    <dbReference type="NCBI Taxonomy" id="1413211"/>
    <lineage>
        <taxon>Bacteria</taxon>
        <taxon>Bacillati</taxon>
        <taxon>Bacillota</taxon>
        <taxon>Bacilli</taxon>
        <taxon>Bacillales</taxon>
        <taxon>Bacillaceae</taxon>
        <taxon>Tepidibacillus</taxon>
    </lineage>
</organism>
<dbReference type="GO" id="GO:0005737">
    <property type="term" value="C:cytoplasm"/>
    <property type="evidence" value="ECO:0007669"/>
    <property type="project" value="UniProtKB-SubCell"/>
</dbReference>
<dbReference type="Pfam" id="PF20143">
    <property type="entry name" value="NAD_kinase_C"/>
    <property type="match status" value="1"/>
</dbReference>
<dbReference type="RefSeq" id="WP_068724848.1">
    <property type="nucleotide sequence ID" value="NZ_LSKU01000001.1"/>
</dbReference>
<comment type="function">
    <text evidence="8">Involved in the regulation of the intracellular balance of NAD and NADP, and is a key enzyme in the biosynthesis of NADP. Catalyzes specifically the phosphorylation on 2'-hydroxyl of the adenosine moiety of NAD to yield NADP.</text>
</comment>
<dbReference type="EC" id="2.7.1.23" evidence="8"/>
<dbReference type="Pfam" id="PF01513">
    <property type="entry name" value="NAD_kinase"/>
    <property type="match status" value="1"/>
</dbReference>
<keyword evidence="2 8" id="KW-0547">Nucleotide-binding</keyword>
<keyword evidence="10" id="KW-1185">Reference proteome</keyword>
<evidence type="ECO:0000256" key="3">
    <source>
        <dbReference type="ARBA" id="ARBA00022777"/>
    </source>
</evidence>
<dbReference type="HAMAP" id="MF_00361">
    <property type="entry name" value="NAD_kinase"/>
    <property type="match status" value="1"/>
</dbReference>
<protein>
    <recommendedName>
        <fullName evidence="8">NAD kinase</fullName>
        <ecNumber evidence="8">2.7.1.23</ecNumber>
    </recommendedName>
    <alternativeName>
        <fullName evidence="8">ATP-dependent NAD kinase</fullName>
    </alternativeName>
</protein>
<accession>A0A135L4I1</accession>
<evidence type="ECO:0000313" key="9">
    <source>
        <dbReference type="EMBL" id="KXG43840.1"/>
    </source>
</evidence>
<dbReference type="InterPro" id="IPR017437">
    <property type="entry name" value="ATP-NAD_kinase_PpnK-typ_C"/>
</dbReference>
<comment type="caution">
    <text evidence="9">The sequence shown here is derived from an EMBL/GenBank/DDBJ whole genome shotgun (WGS) entry which is preliminary data.</text>
</comment>
<proteinExistence type="inferred from homology"/>
<feature type="binding site" evidence="8">
    <location>
        <begin position="45"/>
        <end position="46"/>
    </location>
    <ligand>
        <name>NAD(+)</name>
        <dbReference type="ChEBI" id="CHEBI:57540"/>
    </ligand>
</feature>
<keyword evidence="4 8" id="KW-0067">ATP-binding</keyword>
<keyword evidence="3 8" id="KW-0418">Kinase</keyword>
<sequence length="266" mass="30565">MKFSIINRGDQQSTEMTNLFYQYAKQYQLVEDQDSPDLIISIGGDGTMLEAFHSNQHRLHKVAFLGIHTGHLGFYADWQPNELENLVSLIANEPLKTIEYPLLHVKIKTNDYQEINYLALNEFTVKSTEKTLVMKVKLNHQDFETFRGDGLCISTPSGSTGYNKSLGGALIHPSLESIQVSEMASINNRVYRTIGASLLLPKHHYIDLFPESDQEIRFTLDHLNFTMSNVYSIQGFVADEKILFARYRPFPFWNRVRDAFIGNEHR</sequence>
<dbReference type="STRING" id="1413211.U473_07340"/>
<dbReference type="Gene3D" id="3.40.50.10330">
    <property type="entry name" value="Probable inorganic polyphosphate/atp-NAD kinase, domain 1"/>
    <property type="match status" value="1"/>
</dbReference>
<feature type="active site" description="Proton acceptor" evidence="8">
    <location>
        <position position="45"/>
    </location>
</feature>
<feature type="binding site" evidence="8">
    <location>
        <position position="184"/>
    </location>
    <ligand>
        <name>NAD(+)</name>
        <dbReference type="ChEBI" id="CHEBI:57540"/>
    </ligand>
</feature>
<dbReference type="GO" id="GO:0046872">
    <property type="term" value="F:metal ion binding"/>
    <property type="evidence" value="ECO:0007669"/>
    <property type="project" value="UniProtKB-UniRule"/>
</dbReference>
<feature type="binding site" evidence="8">
    <location>
        <position position="147"/>
    </location>
    <ligand>
        <name>NAD(+)</name>
        <dbReference type="ChEBI" id="CHEBI:57540"/>
    </ligand>
</feature>
<comment type="subcellular location">
    <subcellularLocation>
        <location evidence="8">Cytoplasm</location>
    </subcellularLocation>
</comment>
<dbReference type="GO" id="GO:0051287">
    <property type="term" value="F:NAD binding"/>
    <property type="evidence" value="ECO:0007669"/>
    <property type="project" value="UniProtKB-ARBA"/>
</dbReference>
<dbReference type="InterPro" id="IPR017438">
    <property type="entry name" value="ATP-NAD_kinase_N"/>
</dbReference>
<evidence type="ECO:0000256" key="1">
    <source>
        <dbReference type="ARBA" id="ARBA00022679"/>
    </source>
</evidence>
<keyword evidence="6 8" id="KW-0520">NAD</keyword>
<dbReference type="PANTHER" id="PTHR20275">
    <property type="entry name" value="NAD KINASE"/>
    <property type="match status" value="1"/>
</dbReference>
<dbReference type="PANTHER" id="PTHR20275:SF0">
    <property type="entry name" value="NAD KINASE"/>
    <property type="match status" value="1"/>
</dbReference>
<name>A0A135L4I1_9BACI</name>
<dbReference type="InterPro" id="IPR016064">
    <property type="entry name" value="NAD/diacylglycerol_kinase_sf"/>
</dbReference>
<feature type="binding site" evidence="8">
    <location>
        <begin position="121"/>
        <end position="122"/>
    </location>
    <ligand>
        <name>NAD(+)</name>
        <dbReference type="ChEBI" id="CHEBI:57540"/>
    </ligand>
</feature>
<keyword evidence="5 8" id="KW-0521">NADP</keyword>
<evidence type="ECO:0000256" key="5">
    <source>
        <dbReference type="ARBA" id="ARBA00022857"/>
    </source>
</evidence>
<dbReference type="AlphaFoldDB" id="A0A135L4I1"/>
<keyword evidence="1 8" id="KW-0808">Transferase</keyword>
<dbReference type="EMBL" id="LSKU01000001">
    <property type="protein sequence ID" value="KXG43840.1"/>
    <property type="molecule type" value="Genomic_DNA"/>
</dbReference>
<dbReference type="Gene3D" id="2.60.200.30">
    <property type="entry name" value="Probable inorganic polyphosphate/atp-NAD kinase, domain 2"/>
    <property type="match status" value="1"/>
</dbReference>
<dbReference type="GO" id="GO:0003951">
    <property type="term" value="F:NAD+ kinase activity"/>
    <property type="evidence" value="ECO:0007669"/>
    <property type="project" value="UniProtKB-UniRule"/>
</dbReference>
<dbReference type="OrthoDB" id="9774737at2"/>
<comment type="caution">
    <text evidence="8">Lacks conserved residue(s) required for the propagation of feature annotation.</text>
</comment>
<dbReference type="NCBIfam" id="NF003424">
    <property type="entry name" value="PRK04885.1"/>
    <property type="match status" value="1"/>
</dbReference>
<dbReference type="SUPFAM" id="SSF111331">
    <property type="entry name" value="NAD kinase/diacylglycerol kinase-like"/>
    <property type="match status" value="1"/>
</dbReference>
<gene>
    <name evidence="9" type="primary">ppnK</name>
    <name evidence="8" type="synonym">nadK</name>
    <name evidence="9" type="ORF">U473_07340</name>
</gene>
<evidence type="ECO:0000256" key="6">
    <source>
        <dbReference type="ARBA" id="ARBA00023027"/>
    </source>
</evidence>
<dbReference type="GO" id="GO:0005524">
    <property type="term" value="F:ATP binding"/>
    <property type="evidence" value="ECO:0007669"/>
    <property type="project" value="UniProtKB-KW"/>
</dbReference>
<dbReference type="InterPro" id="IPR002504">
    <property type="entry name" value="NADK"/>
</dbReference>
<feature type="binding site" evidence="8">
    <location>
        <position position="149"/>
    </location>
    <ligand>
        <name>NAD(+)</name>
        <dbReference type="ChEBI" id="CHEBI:57540"/>
    </ligand>
</feature>
<comment type="similarity">
    <text evidence="8">Belongs to the NAD kinase family.</text>
</comment>
<evidence type="ECO:0000256" key="7">
    <source>
        <dbReference type="ARBA" id="ARBA00047925"/>
    </source>
</evidence>
<evidence type="ECO:0000256" key="8">
    <source>
        <dbReference type="HAMAP-Rule" id="MF_00361"/>
    </source>
</evidence>
<reference evidence="9 10" key="1">
    <citation type="submission" date="2016-02" db="EMBL/GenBank/DDBJ databases">
        <title>Draft Genome for Tepidibacillus decaturensis nov. sp. Strain Z9, an Anaerobic, Moderately Thermophilic and Heterotrophic Bacterium from Deep Subsurface of the Illinois Basin, USA.</title>
        <authorList>
            <person name="Dong Y."/>
            <person name="Chang J.Y."/>
            <person name="Sanford R."/>
            <person name="Fouke B.W."/>
        </authorList>
    </citation>
    <scope>NUCLEOTIDE SEQUENCE [LARGE SCALE GENOMIC DNA]</scope>
    <source>
        <strain evidence="9 10">Z9</strain>
    </source>
</reference>
<comment type="catalytic activity">
    <reaction evidence="7 8">
        <text>NAD(+) + ATP = ADP + NADP(+) + H(+)</text>
        <dbReference type="Rhea" id="RHEA:18629"/>
        <dbReference type="ChEBI" id="CHEBI:15378"/>
        <dbReference type="ChEBI" id="CHEBI:30616"/>
        <dbReference type="ChEBI" id="CHEBI:57540"/>
        <dbReference type="ChEBI" id="CHEBI:58349"/>
        <dbReference type="ChEBI" id="CHEBI:456216"/>
        <dbReference type="EC" id="2.7.1.23"/>
    </reaction>
</comment>
<dbReference type="GO" id="GO:0019674">
    <property type="term" value="P:NAD+ metabolic process"/>
    <property type="evidence" value="ECO:0007669"/>
    <property type="project" value="InterPro"/>
</dbReference>
<feature type="binding site" evidence="8">
    <location>
        <begin position="160"/>
        <end position="165"/>
    </location>
    <ligand>
        <name>NAD(+)</name>
        <dbReference type="ChEBI" id="CHEBI:57540"/>
    </ligand>
</feature>
<evidence type="ECO:0000256" key="2">
    <source>
        <dbReference type="ARBA" id="ARBA00022741"/>
    </source>
</evidence>
<evidence type="ECO:0000256" key="4">
    <source>
        <dbReference type="ARBA" id="ARBA00022840"/>
    </source>
</evidence>
<dbReference type="Proteomes" id="UP000070352">
    <property type="component" value="Unassembled WGS sequence"/>
</dbReference>
<dbReference type="GO" id="GO:0006741">
    <property type="term" value="P:NADP+ biosynthetic process"/>
    <property type="evidence" value="ECO:0007669"/>
    <property type="project" value="UniProtKB-UniRule"/>
</dbReference>
<evidence type="ECO:0000313" key="10">
    <source>
        <dbReference type="Proteomes" id="UP000070352"/>
    </source>
</evidence>